<name>A0A3D9ZNZ1_9ACTN</name>
<evidence type="ECO:0000256" key="5">
    <source>
        <dbReference type="ARBA" id="ARBA00022970"/>
    </source>
</evidence>
<evidence type="ECO:0000256" key="2">
    <source>
        <dbReference type="ARBA" id="ARBA00022448"/>
    </source>
</evidence>
<feature type="transmembrane region" description="Helical" evidence="9">
    <location>
        <begin position="189"/>
        <end position="210"/>
    </location>
</feature>
<dbReference type="InterPro" id="IPR001851">
    <property type="entry name" value="ABC_transp_permease"/>
</dbReference>
<evidence type="ECO:0000256" key="8">
    <source>
        <dbReference type="ARBA" id="ARBA00037998"/>
    </source>
</evidence>
<dbReference type="PANTHER" id="PTHR11795:SF451">
    <property type="entry name" value="ABC TRANSPORTER PERMEASE PROTEIN"/>
    <property type="match status" value="1"/>
</dbReference>
<keyword evidence="2" id="KW-0813">Transport</keyword>
<dbReference type="CDD" id="cd06582">
    <property type="entry name" value="TM_PBP1_LivH_like"/>
    <property type="match status" value="1"/>
</dbReference>
<evidence type="ECO:0000313" key="11">
    <source>
        <dbReference type="Proteomes" id="UP000256913"/>
    </source>
</evidence>
<gene>
    <name evidence="10" type="ORF">DFJ67_4351</name>
</gene>
<reference evidence="10 11" key="1">
    <citation type="submission" date="2018-08" db="EMBL/GenBank/DDBJ databases">
        <title>Sequencing the genomes of 1000 actinobacteria strains.</title>
        <authorList>
            <person name="Klenk H.-P."/>
        </authorList>
    </citation>
    <scope>NUCLEOTIDE SEQUENCE [LARGE SCALE GENOMIC DNA]</scope>
    <source>
        <strain evidence="10 11">DSM 44099</strain>
    </source>
</reference>
<evidence type="ECO:0000256" key="9">
    <source>
        <dbReference type="SAM" id="Phobius"/>
    </source>
</evidence>
<protein>
    <submittedName>
        <fullName evidence="10">Amino acid/amide ABC transporter membrane protein 1 (HAAT family)</fullName>
    </submittedName>
</protein>
<dbReference type="AlphaFoldDB" id="A0A3D9ZNZ1"/>
<keyword evidence="3" id="KW-1003">Cell membrane</keyword>
<comment type="caution">
    <text evidence="10">The sequence shown here is derived from an EMBL/GenBank/DDBJ whole genome shotgun (WGS) entry which is preliminary data.</text>
</comment>
<dbReference type="InterPro" id="IPR052157">
    <property type="entry name" value="BCAA_transport_permease"/>
</dbReference>
<feature type="transmembrane region" description="Helical" evidence="9">
    <location>
        <begin position="36"/>
        <end position="55"/>
    </location>
</feature>
<feature type="transmembrane region" description="Helical" evidence="9">
    <location>
        <begin position="134"/>
        <end position="160"/>
    </location>
</feature>
<evidence type="ECO:0000256" key="1">
    <source>
        <dbReference type="ARBA" id="ARBA00004651"/>
    </source>
</evidence>
<feature type="transmembrane region" description="Helical" evidence="9">
    <location>
        <begin position="6"/>
        <end position="29"/>
    </location>
</feature>
<evidence type="ECO:0000256" key="7">
    <source>
        <dbReference type="ARBA" id="ARBA00023136"/>
    </source>
</evidence>
<dbReference type="Pfam" id="PF02653">
    <property type="entry name" value="BPD_transp_2"/>
    <property type="match status" value="1"/>
</dbReference>
<dbReference type="RefSeq" id="WP_116069634.1">
    <property type="nucleotide sequence ID" value="NZ_BONB01000082.1"/>
</dbReference>
<dbReference type="GO" id="GO:0005886">
    <property type="term" value="C:plasma membrane"/>
    <property type="evidence" value="ECO:0007669"/>
    <property type="project" value="UniProtKB-SubCell"/>
</dbReference>
<comment type="similarity">
    <text evidence="8">Belongs to the binding-protein-dependent transport system permease family. LivHM subfamily.</text>
</comment>
<feature type="transmembrane region" description="Helical" evidence="9">
    <location>
        <begin position="92"/>
        <end position="114"/>
    </location>
</feature>
<comment type="subcellular location">
    <subcellularLocation>
        <location evidence="1">Cell membrane</location>
        <topology evidence="1">Multi-pass membrane protein</topology>
    </subcellularLocation>
</comment>
<evidence type="ECO:0000256" key="3">
    <source>
        <dbReference type="ARBA" id="ARBA00022475"/>
    </source>
</evidence>
<feature type="transmembrane region" description="Helical" evidence="9">
    <location>
        <begin position="265"/>
        <end position="283"/>
    </location>
</feature>
<keyword evidence="4 9" id="KW-0812">Transmembrane</keyword>
<dbReference type="PANTHER" id="PTHR11795">
    <property type="entry name" value="BRANCHED-CHAIN AMINO ACID TRANSPORT SYSTEM PERMEASE PROTEIN LIVH"/>
    <property type="match status" value="1"/>
</dbReference>
<keyword evidence="11" id="KW-1185">Reference proteome</keyword>
<evidence type="ECO:0000256" key="6">
    <source>
        <dbReference type="ARBA" id="ARBA00022989"/>
    </source>
</evidence>
<keyword evidence="6 9" id="KW-1133">Transmembrane helix</keyword>
<sequence>MNNVLLAIFGGLPLGATYSLIALGMVLIYRTTGTFNLAHGQFMLLAAFVLADWQLKRPGSFVLGLALALIASGVLSAVVYKLILSRTVGQPHWVAFVATLVLGVGLDAAMSLIFDQPSYNISIPAMPHGVVDLFGVKVGWSSLVVGAIGILLSVVFIIVLRFSRLGVQVRAAGQDPVLAAQGGIQVRRVYVGAWVIGGVLAAIAGVLYGSSTIVDGSMSGMALVAVPALVLGGLDSFEGAIIGGLAIGVVQGFITVYLGGEYVNVVTYSILLVLLLALPQGLFGTREVLKV</sequence>
<dbReference type="Proteomes" id="UP000256913">
    <property type="component" value="Unassembled WGS sequence"/>
</dbReference>
<dbReference type="GO" id="GO:0006865">
    <property type="term" value="P:amino acid transport"/>
    <property type="evidence" value="ECO:0007669"/>
    <property type="project" value="UniProtKB-KW"/>
</dbReference>
<dbReference type="EMBL" id="QUMQ01000001">
    <property type="protein sequence ID" value="REF98334.1"/>
    <property type="molecule type" value="Genomic_DNA"/>
</dbReference>
<dbReference type="GO" id="GO:0022857">
    <property type="term" value="F:transmembrane transporter activity"/>
    <property type="evidence" value="ECO:0007669"/>
    <property type="project" value="InterPro"/>
</dbReference>
<proteinExistence type="inferred from homology"/>
<organism evidence="10 11">
    <name type="scientific">Asanoa ferruginea</name>
    <dbReference type="NCBI Taxonomy" id="53367"/>
    <lineage>
        <taxon>Bacteria</taxon>
        <taxon>Bacillati</taxon>
        <taxon>Actinomycetota</taxon>
        <taxon>Actinomycetes</taxon>
        <taxon>Micromonosporales</taxon>
        <taxon>Micromonosporaceae</taxon>
        <taxon>Asanoa</taxon>
    </lineage>
</organism>
<feature type="transmembrane region" description="Helical" evidence="9">
    <location>
        <begin position="61"/>
        <end position="80"/>
    </location>
</feature>
<keyword evidence="7 9" id="KW-0472">Membrane</keyword>
<accession>A0A3D9ZNZ1</accession>
<evidence type="ECO:0000256" key="4">
    <source>
        <dbReference type="ARBA" id="ARBA00022692"/>
    </source>
</evidence>
<dbReference type="OrthoDB" id="9807115at2"/>
<keyword evidence="5" id="KW-0029">Amino-acid transport</keyword>
<evidence type="ECO:0000313" key="10">
    <source>
        <dbReference type="EMBL" id="REF98334.1"/>
    </source>
</evidence>